<evidence type="ECO:0000256" key="6">
    <source>
        <dbReference type="ARBA" id="ARBA00022741"/>
    </source>
</evidence>
<evidence type="ECO:0000256" key="17">
    <source>
        <dbReference type="SAM" id="MobiDB-lite"/>
    </source>
</evidence>
<dbReference type="GO" id="GO:0090266">
    <property type="term" value="P:regulation of mitotic cell cycle spindle assembly checkpoint"/>
    <property type="evidence" value="ECO:0007669"/>
    <property type="project" value="UniProtKB-ARBA"/>
</dbReference>
<protein>
    <recommendedName>
        <fullName evidence="3 16">Aurora kinase</fullName>
        <ecNumber evidence="2 16">2.7.11.1</ecNumber>
    </recommendedName>
</protein>
<evidence type="ECO:0000256" key="1">
    <source>
        <dbReference type="ARBA" id="ARBA00011138"/>
    </source>
</evidence>
<feature type="region of interest" description="Disordered" evidence="17">
    <location>
        <begin position="82"/>
        <end position="101"/>
    </location>
</feature>
<dbReference type="PROSITE" id="PS00107">
    <property type="entry name" value="PROTEIN_KINASE_ATP"/>
    <property type="match status" value="1"/>
</dbReference>
<sequence>MSTLDLEAQLEHLSIKGEEAEMAPKSATPLLLEATTISTSSNSTASRPGHFLKVALQNHTRIASATASPRLPASSSYKILPVKAESEEPPPERAQQRHKPDNTLVRQPSVVVAKKKFHLGMFEIGKGKFGRVYLAREREHKFICALKVQVRREVEIQSNLRHPNILKMYRHFHDAKRTFLVLEFTGQGNLYRHLRKALGGRFPEWMAAQCVAQMASALRYLHRKHVIHRDIKPENILVGIHGEIKMSDFGWSVQAPGGNRRTHCGTLDHLPPEMVRSSDLNNSYDEKLDLWSLDVLTCEFLVGEPPFEDSPIMTTRRIARADMTPVPAFISAEAKDLIQGRLPLEQVERHPWIVENCVNKRKICSGPGHERKIADAAGE</sequence>
<evidence type="ECO:0000256" key="3">
    <source>
        <dbReference type="ARBA" id="ARBA00021157"/>
    </source>
</evidence>
<evidence type="ECO:0000313" key="20">
    <source>
        <dbReference type="Proteomes" id="UP001285441"/>
    </source>
</evidence>
<evidence type="ECO:0000256" key="14">
    <source>
        <dbReference type="PROSITE-ProRule" id="PRU10141"/>
    </source>
</evidence>
<keyword evidence="4 15" id="KW-0723">Serine/threonine-protein kinase</keyword>
<keyword evidence="5 16" id="KW-0808">Transferase</keyword>
<evidence type="ECO:0000256" key="15">
    <source>
        <dbReference type="RuleBase" id="RU000304"/>
    </source>
</evidence>
<dbReference type="InterPro" id="IPR000719">
    <property type="entry name" value="Prot_kinase_dom"/>
</dbReference>
<evidence type="ECO:0000256" key="10">
    <source>
        <dbReference type="ARBA" id="ARBA00048679"/>
    </source>
</evidence>
<comment type="catalytic activity">
    <reaction evidence="10 16">
        <text>L-seryl-[protein] + ATP = O-phospho-L-seryl-[protein] + ADP + H(+)</text>
        <dbReference type="Rhea" id="RHEA:17989"/>
        <dbReference type="Rhea" id="RHEA-COMP:9863"/>
        <dbReference type="Rhea" id="RHEA-COMP:11604"/>
        <dbReference type="ChEBI" id="CHEBI:15378"/>
        <dbReference type="ChEBI" id="CHEBI:29999"/>
        <dbReference type="ChEBI" id="CHEBI:30616"/>
        <dbReference type="ChEBI" id="CHEBI:83421"/>
        <dbReference type="ChEBI" id="CHEBI:456216"/>
        <dbReference type="EC" id="2.7.11.1"/>
    </reaction>
</comment>
<dbReference type="FunFam" id="1.10.510.10:FF:000235">
    <property type="entry name" value="Serine/threonine-protein kinase ark1"/>
    <property type="match status" value="1"/>
</dbReference>
<evidence type="ECO:0000256" key="16">
    <source>
        <dbReference type="RuleBase" id="RU367134"/>
    </source>
</evidence>
<dbReference type="GO" id="GO:0000776">
    <property type="term" value="C:kinetochore"/>
    <property type="evidence" value="ECO:0007669"/>
    <property type="project" value="UniProtKB-ARBA"/>
</dbReference>
<evidence type="ECO:0000256" key="11">
    <source>
        <dbReference type="PIRSR" id="PIRSR630616-1"/>
    </source>
</evidence>
<comment type="caution">
    <text evidence="19">The sequence shown here is derived from an EMBL/GenBank/DDBJ whole genome shotgun (WGS) entry which is preliminary data.</text>
</comment>
<dbReference type="CDD" id="cd14007">
    <property type="entry name" value="STKc_Aurora"/>
    <property type="match status" value="1"/>
</dbReference>
<feature type="cross-link" description="Glycyl lysine isopeptide (Lys-Gly) (interchain with G-Cter in SUMO2)" evidence="13">
    <location>
        <position position="232"/>
    </location>
</feature>
<dbReference type="InterPro" id="IPR030616">
    <property type="entry name" value="Aur-like"/>
</dbReference>
<reference evidence="19" key="2">
    <citation type="submission" date="2023-06" db="EMBL/GenBank/DDBJ databases">
        <authorList>
            <consortium name="Lawrence Berkeley National Laboratory"/>
            <person name="Haridas S."/>
            <person name="Hensen N."/>
            <person name="Bonometti L."/>
            <person name="Westerberg I."/>
            <person name="Brannstrom I.O."/>
            <person name="Guillou S."/>
            <person name="Cros-Aarteil S."/>
            <person name="Calhoun S."/>
            <person name="Kuo A."/>
            <person name="Mondo S."/>
            <person name="Pangilinan J."/>
            <person name="Riley R."/>
            <person name="LaButti K."/>
            <person name="Andreopoulos B."/>
            <person name="Lipzen A."/>
            <person name="Chen C."/>
            <person name="Yanf M."/>
            <person name="Daum C."/>
            <person name="Ng V."/>
            <person name="Clum A."/>
            <person name="Steindorff A."/>
            <person name="Ohm R."/>
            <person name="Martin F."/>
            <person name="Silar P."/>
            <person name="Natvig D."/>
            <person name="Lalanne C."/>
            <person name="Gautier V."/>
            <person name="Ament-velasquez S.L."/>
            <person name="Kruys A."/>
            <person name="Hutchinson M.I."/>
            <person name="Powell A.J."/>
            <person name="Barry K."/>
            <person name="Miller A.N."/>
            <person name="Grigoriev I.V."/>
            <person name="Debuchy R."/>
            <person name="Gladieux P."/>
            <person name="Thoren M.H."/>
            <person name="Johannesson H."/>
        </authorList>
    </citation>
    <scope>NUCLEOTIDE SEQUENCE</scope>
    <source>
        <strain evidence="19">CBS 232.78</strain>
    </source>
</reference>
<keyword evidence="7 16" id="KW-0418">Kinase</keyword>
<evidence type="ECO:0000259" key="18">
    <source>
        <dbReference type="PROSITE" id="PS50011"/>
    </source>
</evidence>
<comment type="subunit">
    <text evidence="1">Homodimer. Forms a ternary complex with ATG13 and ATG17.</text>
</comment>
<evidence type="ECO:0000313" key="19">
    <source>
        <dbReference type="EMBL" id="KAK3370676.1"/>
    </source>
</evidence>
<feature type="binding site" evidence="12">
    <location>
        <begin position="234"/>
        <end position="235"/>
    </location>
    <ligand>
        <name>ATP</name>
        <dbReference type="ChEBI" id="CHEBI:30616"/>
    </ligand>
</feature>
<dbReference type="PROSITE" id="PS00108">
    <property type="entry name" value="PROTEIN_KINASE_ST"/>
    <property type="match status" value="1"/>
</dbReference>
<evidence type="ECO:0000256" key="4">
    <source>
        <dbReference type="ARBA" id="ARBA00022527"/>
    </source>
</evidence>
<dbReference type="InterPro" id="IPR008271">
    <property type="entry name" value="Ser/Thr_kinase_AS"/>
</dbReference>
<keyword evidence="8 12" id="KW-0067">ATP-binding</keyword>
<dbReference type="Pfam" id="PF00069">
    <property type="entry name" value="Pkinase"/>
    <property type="match status" value="1"/>
</dbReference>
<feature type="binding site" evidence="12">
    <location>
        <position position="248"/>
    </location>
    <ligand>
        <name>ATP</name>
        <dbReference type="ChEBI" id="CHEBI:30616"/>
    </ligand>
</feature>
<dbReference type="SUPFAM" id="SSF56112">
    <property type="entry name" value="Protein kinase-like (PK-like)"/>
    <property type="match status" value="1"/>
</dbReference>
<dbReference type="GO" id="GO:0005524">
    <property type="term" value="F:ATP binding"/>
    <property type="evidence" value="ECO:0007669"/>
    <property type="project" value="UniProtKB-UniRule"/>
</dbReference>
<dbReference type="InterPro" id="IPR011009">
    <property type="entry name" value="Kinase-like_dom_sf"/>
</dbReference>
<comment type="catalytic activity">
    <reaction evidence="9 16">
        <text>L-threonyl-[protein] + ATP = O-phospho-L-threonyl-[protein] + ADP + H(+)</text>
        <dbReference type="Rhea" id="RHEA:46608"/>
        <dbReference type="Rhea" id="RHEA-COMP:11060"/>
        <dbReference type="Rhea" id="RHEA-COMP:11605"/>
        <dbReference type="ChEBI" id="CHEBI:15378"/>
        <dbReference type="ChEBI" id="CHEBI:30013"/>
        <dbReference type="ChEBI" id="CHEBI:30616"/>
        <dbReference type="ChEBI" id="CHEBI:61977"/>
        <dbReference type="ChEBI" id="CHEBI:456216"/>
        <dbReference type="EC" id="2.7.11.1"/>
    </reaction>
</comment>
<dbReference type="Gene3D" id="1.10.510.10">
    <property type="entry name" value="Transferase(Phosphotransferase) domain 1"/>
    <property type="match status" value="1"/>
</dbReference>
<dbReference type="GO" id="GO:0051233">
    <property type="term" value="C:spindle midzone"/>
    <property type="evidence" value="ECO:0007669"/>
    <property type="project" value="UniProtKB-ARBA"/>
</dbReference>
<dbReference type="GO" id="GO:0045143">
    <property type="term" value="P:homologous chromosome segregation"/>
    <property type="evidence" value="ECO:0007669"/>
    <property type="project" value="UniProtKB-ARBA"/>
</dbReference>
<dbReference type="InterPro" id="IPR017441">
    <property type="entry name" value="Protein_kinase_ATP_BS"/>
</dbReference>
<feature type="binding site" evidence="12">
    <location>
        <position position="128"/>
    </location>
    <ligand>
        <name>ATP</name>
        <dbReference type="ChEBI" id="CHEBI:30616"/>
    </ligand>
</feature>
<dbReference type="GO" id="GO:0044779">
    <property type="term" value="P:meiotic spindle checkpoint signaling"/>
    <property type="evidence" value="ECO:0007669"/>
    <property type="project" value="UniProtKB-ARBA"/>
</dbReference>
<name>A0AAE0N4Q1_9PEZI</name>
<accession>A0AAE0N4Q1</accession>
<dbReference type="Proteomes" id="UP001285441">
    <property type="component" value="Unassembled WGS sequence"/>
</dbReference>
<dbReference type="FunFam" id="3.30.200.20:FF:000042">
    <property type="entry name" value="Aurora kinase A"/>
    <property type="match status" value="1"/>
</dbReference>
<evidence type="ECO:0000256" key="13">
    <source>
        <dbReference type="PIRSR" id="PIRSR630616-3"/>
    </source>
</evidence>
<reference evidence="19" key="1">
    <citation type="journal article" date="2023" name="Mol. Phylogenet. Evol.">
        <title>Genome-scale phylogeny and comparative genomics of the fungal order Sordariales.</title>
        <authorList>
            <person name="Hensen N."/>
            <person name="Bonometti L."/>
            <person name="Westerberg I."/>
            <person name="Brannstrom I.O."/>
            <person name="Guillou S."/>
            <person name="Cros-Aarteil S."/>
            <person name="Calhoun S."/>
            <person name="Haridas S."/>
            <person name="Kuo A."/>
            <person name="Mondo S."/>
            <person name="Pangilinan J."/>
            <person name="Riley R."/>
            <person name="LaButti K."/>
            <person name="Andreopoulos B."/>
            <person name="Lipzen A."/>
            <person name="Chen C."/>
            <person name="Yan M."/>
            <person name="Daum C."/>
            <person name="Ng V."/>
            <person name="Clum A."/>
            <person name="Steindorff A."/>
            <person name="Ohm R.A."/>
            <person name="Martin F."/>
            <person name="Silar P."/>
            <person name="Natvig D.O."/>
            <person name="Lalanne C."/>
            <person name="Gautier V."/>
            <person name="Ament-Velasquez S.L."/>
            <person name="Kruys A."/>
            <person name="Hutchinson M.I."/>
            <person name="Powell A.J."/>
            <person name="Barry K."/>
            <person name="Miller A.N."/>
            <person name="Grigoriev I.V."/>
            <person name="Debuchy R."/>
            <person name="Gladieux P."/>
            <person name="Hiltunen Thoren M."/>
            <person name="Johannesson H."/>
        </authorList>
    </citation>
    <scope>NUCLEOTIDE SEQUENCE</scope>
    <source>
        <strain evidence="19">CBS 232.78</strain>
    </source>
</reference>
<feature type="domain" description="Protein kinase" evidence="18">
    <location>
        <begin position="118"/>
        <end position="353"/>
    </location>
</feature>
<evidence type="ECO:0000256" key="5">
    <source>
        <dbReference type="ARBA" id="ARBA00022679"/>
    </source>
</evidence>
<feature type="binding site" evidence="12 14">
    <location>
        <position position="147"/>
    </location>
    <ligand>
        <name>ATP</name>
        <dbReference type="ChEBI" id="CHEBI:30616"/>
    </ligand>
</feature>
<dbReference type="PANTHER" id="PTHR24350">
    <property type="entry name" value="SERINE/THREONINE-PROTEIN KINASE IAL-RELATED"/>
    <property type="match status" value="1"/>
</dbReference>
<feature type="active site" description="Proton acceptor" evidence="11">
    <location>
        <position position="230"/>
    </location>
</feature>
<dbReference type="GO" id="GO:0032133">
    <property type="term" value="C:chromosome passenger complex"/>
    <property type="evidence" value="ECO:0007669"/>
    <property type="project" value="UniProtKB-ARBA"/>
</dbReference>
<dbReference type="SMART" id="SM00220">
    <property type="entry name" value="S_TKc"/>
    <property type="match status" value="1"/>
</dbReference>
<keyword evidence="20" id="KW-1185">Reference proteome</keyword>
<dbReference type="EMBL" id="JAULSW010000009">
    <property type="protein sequence ID" value="KAK3370676.1"/>
    <property type="molecule type" value="Genomic_DNA"/>
</dbReference>
<organism evidence="19 20">
    <name type="scientific">Podospora didyma</name>
    <dbReference type="NCBI Taxonomy" id="330526"/>
    <lineage>
        <taxon>Eukaryota</taxon>
        <taxon>Fungi</taxon>
        <taxon>Dikarya</taxon>
        <taxon>Ascomycota</taxon>
        <taxon>Pezizomycotina</taxon>
        <taxon>Sordariomycetes</taxon>
        <taxon>Sordariomycetidae</taxon>
        <taxon>Sordariales</taxon>
        <taxon>Podosporaceae</taxon>
        <taxon>Podospora</taxon>
    </lineage>
</organism>
<evidence type="ECO:0000256" key="2">
    <source>
        <dbReference type="ARBA" id="ARBA00012513"/>
    </source>
</evidence>
<keyword evidence="6 12" id="KW-0547">Nucleotide-binding</keyword>
<dbReference type="GO" id="GO:0032465">
    <property type="term" value="P:regulation of cytokinesis"/>
    <property type="evidence" value="ECO:0007669"/>
    <property type="project" value="UniProtKB-ARBA"/>
</dbReference>
<evidence type="ECO:0000256" key="7">
    <source>
        <dbReference type="ARBA" id="ARBA00022777"/>
    </source>
</evidence>
<evidence type="ECO:0000256" key="12">
    <source>
        <dbReference type="PIRSR" id="PIRSR630616-2"/>
    </source>
</evidence>
<gene>
    <name evidence="19" type="ORF">B0H63DRAFT_497516</name>
</gene>
<feature type="compositionally biased region" description="Basic and acidic residues" evidence="17">
    <location>
        <begin position="84"/>
        <end position="101"/>
    </location>
</feature>
<dbReference type="GO" id="GO:0004674">
    <property type="term" value="F:protein serine/threonine kinase activity"/>
    <property type="evidence" value="ECO:0007669"/>
    <property type="project" value="UniProtKB-KW"/>
</dbReference>
<dbReference type="GO" id="GO:0000819">
    <property type="term" value="P:sister chromatid segregation"/>
    <property type="evidence" value="ECO:0007669"/>
    <property type="project" value="UniProtKB-ARBA"/>
</dbReference>
<dbReference type="GO" id="GO:1902115">
    <property type="term" value="P:regulation of organelle assembly"/>
    <property type="evidence" value="ECO:0007669"/>
    <property type="project" value="UniProtKB-ARBA"/>
</dbReference>
<dbReference type="PROSITE" id="PS50011">
    <property type="entry name" value="PROTEIN_KINASE_DOM"/>
    <property type="match status" value="1"/>
</dbReference>
<dbReference type="AlphaFoldDB" id="A0AAE0N4Q1"/>
<dbReference type="GO" id="GO:0072479">
    <property type="term" value="P:response to mitotic cell cycle spindle assembly checkpoint signaling"/>
    <property type="evidence" value="ECO:0007669"/>
    <property type="project" value="UniProtKB-ARBA"/>
</dbReference>
<dbReference type="EC" id="2.7.11.1" evidence="2 16"/>
<comment type="similarity">
    <text evidence="16">Belongs to the protein kinase superfamily. Ser/Thr protein kinase family. Aurora subfamily.</text>
</comment>
<proteinExistence type="inferred from homology"/>
<dbReference type="GO" id="GO:0008608">
    <property type="term" value="P:attachment of spindle microtubules to kinetochore"/>
    <property type="evidence" value="ECO:0007669"/>
    <property type="project" value="UniProtKB-ARBA"/>
</dbReference>
<evidence type="ECO:0000256" key="9">
    <source>
        <dbReference type="ARBA" id="ARBA00047899"/>
    </source>
</evidence>
<evidence type="ECO:0000256" key="8">
    <source>
        <dbReference type="ARBA" id="ARBA00022840"/>
    </source>
</evidence>